<feature type="transmembrane region" description="Helical" evidence="8">
    <location>
        <begin position="298"/>
        <end position="321"/>
    </location>
</feature>
<dbReference type="InterPro" id="IPR001750">
    <property type="entry name" value="ND/Mrp_TM"/>
</dbReference>
<feature type="transmembrane region" description="Helical" evidence="8">
    <location>
        <begin position="30"/>
        <end position="52"/>
    </location>
</feature>
<feature type="transmembrane region" description="Helical" evidence="8">
    <location>
        <begin position="417"/>
        <end position="450"/>
    </location>
</feature>
<feature type="transmembrane region" description="Helical" evidence="8">
    <location>
        <begin position="470"/>
        <end position="493"/>
    </location>
</feature>
<feature type="transmembrane region" description="Helical" evidence="8">
    <location>
        <begin position="647"/>
        <end position="665"/>
    </location>
</feature>
<name>A0ABY2A6W3_9ACTN</name>
<evidence type="ECO:0000313" key="10">
    <source>
        <dbReference type="EMBL" id="TCC24832.1"/>
    </source>
</evidence>
<evidence type="ECO:0000256" key="6">
    <source>
        <dbReference type="ARBA" id="ARBA00023136"/>
    </source>
</evidence>
<feature type="transmembrane region" description="Helical" evidence="8">
    <location>
        <begin position="327"/>
        <end position="351"/>
    </location>
</feature>
<evidence type="ECO:0000256" key="1">
    <source>
        <dbReference type="ARBA" id="ARBA00004651"/>
    </source>
</evidence>
<keyword evidence="5" id="KW-0560">Oxidoreductase</keyword>
<dbReference type="InterPro" id="IPR052175">
    <property type="entry name" value="ComplexI-like_HydComp"/>
</dbReference>
<feature type="domain" description="NADH:quinone oxidoreductase/Mrp antiporter transmembrane" evidence="9">
    <location>
        <begin position="125"/>
        <end position="410"/>
    </location>
</feature>
<organism evidence="10 11">
    <name type="scientific">Kribbella speibonae</name>
    <dbReference type="NCBI Taxonomy" id="1572660"/>
    <lineage>
        <taxon>Bacteria</taxon>
        <taxon>Bacillati</taxon>
        <taxon>Actinomycetota</taxon>
        <taxon>Actinomycetes</taxon>
        <taxon>Propionibacteriales</taxon>
        <taxon>Kribbellaceae</taxon>
        <taxon>Kribbella</taxon>
    </lineage>
</organism>
<evidence type="ECO:0000256" key="7">
    <source>
        <dbReference type="RuleBase" id="RU000320"/>
    </source>
</evidence>
<feature type="transmembrane region" description="Helical" evidence="8">
    <location>
        <begin position="203"/>
        <end position="226"/>
    </location>
</feature>
<keyword evidence="4 8" id="KW-1133">Transmembrane helix</keyword>
<dbReference type="Pfam" id="PF00361">
    <property type="entry name" value="Proton_antipo_M"/>
    <property type="match status" value="1"/>
</dbReference>
<accession>A0ABY2A6W3</accession>
<feature type="transmembrane region" description="Helical" evidence="8">
    <location>
        <begin position="371"/>
        <end position="392"/>
    </location>
</feature>
<keyword evidence="11" id="KW-1185">Reference proteome</keyword>
<feature type="transmembrane region" description="Helical" evidence="8">
    <location>
        <begin position="115"/>
        <end position="148"/>
    </location>
</feature>
<evidence type="ECO:0000256" key="4">
    <source>
        <dbReference type="ARBA" id="ARBA00022989"/>
    </source>
</evidence>
<evidence type="ECO:0000256" key="3">
    <source>
        <dbReference type="ARBA" id="ARBA00022692"/>
    </source>
</evidence>
<dbReference type="InterPro" id="IPR003918">
    <property type="entry name" value="NADH_UbQ_OxRdtase"/>
</dbReference>
<evidence type="ECO:0000256" key="5">
    <source>
        <dbReference type="ARBA" id="ARBA00023002"/>
    </source>
</evidence>
<comment type="caution">
    <text evidence="10">The sequence shown here is derived from an EMBL/GenBank/DDBJ whole genome shotgun (WGS) entry which is preliminary data.</text>
</comment>
<feature type="transmembrane region" description="Helical" evidence="8">
    <location>
        <begin position="267"/>
        <end position="286"/>
    </location>
</feature>
<dbReference type="PRINTS" id="PR01437">
    <property type="entry name" value="NUOXDRDTASE4"/>
</dbReference>
<keyword evidence="2" id="KW-1003">Cell membrane</keyword>
<gene>
    <name evidence="10" type="ORF">E0H58_11535</name>
</gene>
<dbReference type="RefSeq" id="WP_131461320.1">
    <property type="nucleotide sequence ID" value="NZ_SJJY01000002.1"/>
</dbReference>
<dbReference type="Proteomes" id="UP000292385">
    <property type="component" value="Unassembled WGS sequence"/>
</dbReference>
<keyword evidence="6 8" id="KW-0472">Membrane</keyword>
<evidence type="ECO:0000259" key="9">
    <source>
        <dbReference type="Pfam" id="PF00361"/>
    </source>
</evidence>
<proteinExistence type="predicted"/>
<sequence>MSIGWALVGVLVIAGLGALGAVATGSRGRALVAGVSTAGVGVFGVLAGVSALGGQAFSKTIPQLLPLSEVTVAVDALSGLFCALIGGVAVIAGLYNIGYSAGHGSRTEQSLLPLFVAAMILVPAAGNVTTFLVLWEAMALVSLMLVLAEHRLRPSVRDAGVWYAAMTHAGLVAILLGLVLFASKAGGESFAALRDADLSTTTRSVIFVLVFLGFGSKAGMVPLHVWLPRAHPEAPSPVSALMSAAMVKLGLYGLLRVGLDLLGGGPRWWWLLVLVAGGVSALFGVLQASVAVDLKRLLGYSTTENMGLILLGVGAGGMFAADGNRTLGSLLIAAGLLHALNHAGFKTLLFLGAGSVLRATGLRDLDRLGGLVSRMSATTALFGVGALAAAALPPGNGFVSEWLLLQGLIHGLPGADAVVAVAMPLAVGVVALTAGLGVATFVKAFGTGFLARPRSEEAAGAKESPRTMRFAMLVAAAVCAGLAISPASLGPALTRVLEALPTVRDGSPLEGGVTLRLTGIAGSISPVLILAGLFVAGLLVVVLVRRGLPRRESLVWGCGGTRLDPRMEYTATSFAEPLTRVFDDVLRPEHDVDVTHHAESQYLIESVSYRQRVDDRVEAALYPPVLAAGNKLGAVLSRLQNGSVHRYLALGLGGLIVVLVVVGLTA</sequence>
<reference evidence="10 11" key="1">
    <citation type="submission" date="2019-02" db="EMBL/GenBank/DDBJ databases">
        <title>Kribbella capetownensis sp. nov. and Kribbella speibonae sp. nov., isolated from soil.</title>
        <authorList>
            <person name="Curtis S.M."/>
            <person name="Norton I."/>
            <person name="Everest G.J."/>
            <person name="Meyers P.R."/>
        </authorList>
    </citation>
    <scope>NUCLEOTIDE SEQUENCE [LARGE SCALE GENOMIC DNA]</scope>
    <source>
        <strain evidence="10 11">SK5</strain>
    </source>
</reference>
<dbReference type="PANTHER" id="PTHR42682">
    <property type="entry name" value="HYDROGENASE-4 COMPONENT F"/>
    <property type="match status" value="1"/>
</dbReference>
<dbReference type="EMBL" id="SJJY01000002">
    <property type="protein sequence ID" value="TCC24832.1"/>
    <property type="molecule type" value="Genomic_DNA"/>
</dbReference>
<dbReference type="PANTHER" id="PTHR42682:SF3">
    <property type="entry name" value="FORMATE HYDROGENLYASE SUBUNIT 3-RELATED"/>
    <property type="match status" value="1"/>
</dbReference>
<protein>
    <submittedName>
        <fullName evidence="10">Hydrogenase 4 subunit B</fullName>
    </submittedName>
</protein>
<evidence type="ECO:0000313" key="11">
    <source>
        <dbReference type="Proteomes" id="UP000292385"/>
    </source>
</evidence>
<feature type="transmembrane region" description="Helical" evidence="8">
    <location>
        <begin position="513"/>
        <end position="544"/>
    </location>
</feature>
<evidence type="ECO:0000256" key="2">
    <source>
        <dbReference type="ARBA" id="ARBA00022475"/>
    </source>
</evidence>
<feature type="transmembrane region" description="Helical" evidence="8">
    <location>
        <begin position="72"/>
        <end position="95"/>
    </location>
</feature>
<feature type="transmembrane region" description="Helical" evidence="8">
    <location>
        <begin position="160"/>
        <end position="183"/>
    </location>
</feature>
<evidence type="ECO:0000256" key="8">
    <source>
        <dbReference type="SAM" id="Phobius"/>
    </source>
</evidence>
<keyword evidence="3 7" id="KW-0812">Transmembrane</keyword>
<comment type="subcellular location">
    <subcellularLocation>
        <location evidence="1">Cell membrane</location>
        <topology evidence="1">Multi-pass membrane protein</topology>
    </subcellularLocation>
    <subcellularLocation>
        <location evidence="7">Membrane</location>
        <topology evidence="7">Multi-pass membrane protein</topology>
    </subcellularLocation>
</comment>